<protein>
    <submittedName>
        <fullName evidence="2">Uncharacterized protein</fullName>
    </submittedName>
</protein>
<keyword evidence="1" id="KW-0472">Membrane</keyword>
<evidence type="ECO:0000313" key="2">
    <source>
        <dbReference type="EMBL" id="CAK7897944.1"/>
    </source>
</evidence>
<name>A0ABP0E886_9ASCO</name>
<dbReference type="Proteomes" id="UP001497600">
    <property type="component" value="Chromosome B"/>
</dbReference>
<reference evidence="2 3" key="1">
    <citation type="submission" date="2024-01" db="EMBL/GenBank/DDBJ databases">
        <authorList>
            <consortium name="Genoscope - CEA"/>
            <person name="William W."/>
        </authorList>
    </citation>
    <scope>NUCLEOTIDE SEQUENCE [LARGE SCALE GENOMIC DNA]</scope>
    <source>
        <strain evidence="2 3">29B2s-10</strain>
    </source>
</reference>
<keyword evidence="1" id="KW-0812">Transmembrane</keyword>
<gene>
    <name evidence="2" type="ORF">CAAN4_B12178</name>
</gene>
<keyword evidence="1" id="KW-1133">Transmembrane helix</keyword>
<dbReference type="EMBL" id="OZ004254">
    <property type="protein sequence ID" value="CAK7897944.1"/>
    <property type="molecule type" value="Genomic_DNA"/>
</dbReference>
<feature type="transmembrane region" description="Helical" evidence="1">
    <location>
        <begin position="28"/>
        <end position="47"/>
    </location>
</feature>
<organism evidence="2 3">
    <name type="scientific">[Candida] anglica</name>
    <dbReference type="NCBI Taxonomy" id="148631"/>
    <lineage>
        <taxon>Eukaryota</taxon>
        <taxon>Fungi</taxon>
        <taxon>Dikarya</taxon>
        <taxon>Ascomycota</taxon>
        <taxon>Saccharomycotina</taxon>
        <taxon>Pichiomycetes</taxon>
        <taxon>Debaryomycetaceae</taxon>
        <taxon>Kurtzmaniella</taxon>
    </lineage>
</organism>
<accession>A0ABP0E886</accession>
<keyword evidence="3" id="KW-1185">Reference proteome</keyword>
<proteinExistence type="predicted"/>
<sequence>MPLIVDDLCGVCCHHLPPSSMHTHATHSPSYCLLVLPGMYIRLVVVFRPHYRGLNRLVNEMFLFQDIKVK</sequence>
<evidence type="ECO:0000313" key="3">
    <source>
        <dbReference type="Proteomes" id="UP001497600"/>
    </source>
</evidence>
<evidence type="ECO:0000256" key="1">
    <source>
        <dbReference type="SAM" id="Phobius"/>
    </source>
</evidence>